<dbReference type="OrthoDB" id="2661796at2"/>
<sequence>MTQLQLTLVNNSPSPTRLAIFQGQPADRLAVAWMAKYAYPGTRLQFNWDDTDYCFAWSQTGLLAPGVSIDAGQIVPASPGGSNQITLSYDPKNRIFFFQQPQSSGQPGALTVHQDSSLPINAAAVGIGMAGKPAFMLQSAPNMNLVFQPKPRYFVTAGTLDAGQLFEQEQVQAVEVVFPLNVTAMIATLNADLSWTIQPGIFEAIEADSD</sequence>
<name>A0A4R6YQU0_9GAMM</name>
<dbReference type="RefSeq" id="WP_133820589.1">
    <property type="nucleotide sequence ID" value="NZ_SNZH01000014.1"/>
</dbReference>
<dbReference type="EMBL" id="SNZH01000014">
    <property type="protein sequence ID" value="TDR40102.1"/>
    <property type="molecule type" value="Genomic_DNA"/>
</dbReference>
<accession>A0A4R6YQU0</accession>
<organism evidence="1 2">
    <name type="scientific">Tahibacter aquaticus</name>
    <dbReference type="NCBI Taxonomy" id="520092"/>
    <lineage>
        <taxon>Bacteria</taxon>
        <taxon>Pseudomonadati</taxon>
        <taxon>Pseudomonadota</taxon>
        <taxon>Gammaproteobacteria</taxon>
        <taxon>Lysobacterales</taxon>
        <taxon>Rhodanobacteraceae</taxon>
        <taxon>Tahibacter</taxon>
    </lineage>
</organism>
<reference evidence="1 2" key="1">
    <citation type="submission" date="2019-03" db="EMBL/GenBank/DDBJ databases">
        <title>Genomic Encyclopedia of Type Strains, Phase IV (KMG-IV): sequencing the most valuable type-strain genomes for metagenomic binning, comparative biology and taxonomic classification.</title>
        <authorList>
            <person name="Goeker M."/>
        </authorList>
    </citation>
    <scope>NUCLEOTIDE SEQUENCE [LARGE SCALE GENOMIC DNA]</scope>
    <source>
        <strain evidence="1 2">DSM 21667</strain>
    </source>
</reference>
<evidence type="ECO:0000313" key="2">
    <source>
        <dbReference type="Proteomes" id="UP000295293"/>
    </source>
</evidence>
<dbReference type="AlphaFoldDB" id="A0A4R6YQU0"/>
<comment type="caution">
    <text evidence="1">The sequence shown here is derived from an EMBL/GenBank/DDBJ whole genome shotgun (WGS) entry which is preliminary data.</text>
</comment>
<protein>
    <submittedName>
        <fullName evidence="1">Uncharacterized protein</fullName>
    </submittedName>
</protein>
<keyword evidence="2" id="KW-1185">Reference proteome</keyword>
<gene>
    <name evidence="1" type="ORF">DFR29_114154</name>
</gene>
<evidence type="ECO:0000313" key="1">
    <source>
        <dbReference type="EMBL" id="TDR40102.1"/>
    </source>
</evidence>
<proteinExistence type="predicted"/>
<dbReference type="Proteomes" id="UP000295293">
    <property type="component" value="Unassembled WGS sequence"/>
</dbReference>